<dbReference type="PANTHER" id="PTHR42770">
    <property type="entry name" value="AMINO ACID TRANSPORTER-RELATED"/>
    <property type="match status" value="1"/>
</dbReference>
<dbReference type="InterPro" id="IPR050367">
    <property type="entry name" value="APC_superfamily"/>
</dbReference>
<comment type="subcellular location">
    <subcellularLocation>
        <location evidence="1">Membrane</location>
        <topology evidence="1">Multi-pass membrane protein</topology>
    </subcellularLocation>
</comment>
<dbReference type="GO" id="GO:0055085">
    <property type="term" value="P:transmembrane transport"/>
    <property type="evidence" value="ECO:0007669"/>
    <property type="project" value="InterPro"/>
</dbReference>
<feature type="transmembrane region" description="Helical" evidence="5">
    <location>
        <begin position="440"/>
        <end position="458"/>
    </location>
</feature>
<gene>
    <name evidence="7" type="ORF">EDC65_3783</name>
</gene>
<dbReference type="PIRSF" id="PIRSF006060">
    <property type="entry name" value="AA_transporter"/>
    <property type="match status" value="1"/>
</dbReference>
<dbReference type="EMBL" id="RJKX01000015">
    <property type="protein sequence ID" value="ROP84431.1"/>
    <property type="molecule type" value="Genomic_DNA"/>
</dbReference>
<feature type="transmembrane region" description="Helical" evidence="5">
    <location>
        <begin position="417"/>
        <end position="434"/>
    </location>
</feature>
<evidence type="ECO:0000256" key="2">
    <source>
        <dbReference type="ARBA" id="ARBA00022692"/>
    </source>
</evidence>
<evidence type="ECO:0000256" key="5">
    <source>
        <dbReference type="SAM" id="Phobius"/>
    </source>
</evidence>
<proteinExistence type="predicted"/>
<feature type="transmembrane region" description="Helical" evidence="5">
    <location>
        <begin position="140"/>
        <end position="159"/>
    </location>
</feature>
<dbReference type="AlphaFoldDB" id="A0A3N1KV19"/>
<comment type="caution">
    <text evidence="7">The sequence shown here is derived from an EMBL/GenBank/DDBJ whole genome shotgun (WGS) entry which is preliminary data.</text>
</comment>
<keyword evidence="8" id="KW-1185">Reference proteome</keyword>
<reference evidence="7 8" key="1">
    <citation type="submission" date="2018-11" db="EMBL/GenBank/DDBJ databases">
        <title>Genomic Encyclopedia of Type Strains, Phase IV (KMG-IV): sequencing the most valuable type-strain genomes for metagenomic binning, comparative biology and taxonomic classification.</title>
        <authorList>
            <person name="Goeker M."/>
        </authorList>
    </citation>
    <scope>NUCLEOTIDE SEQUENCE [LARGE SCALE GENOMIC DNA]</scope>
    <source>
        <strain evidence="7 8">DSM 5900</strain>
    </source>
</reference>
<accession>A0A3N1KV19</accession>
<dbReference type="Gene3D" id="1.20.1740.10">
    <property type="entry name" value="Amino acid/polyamine transporter I"/>
    <property type="match status" value="1"/>
</dbReference>
<dbReference type="OrthoDB" id="9762947at2"/>
<dbReference type="GO" id="GO:0016020">
    <property type="term" value="C:membrane"/>
    <property type="evidence" value="ECO:0007669"/>
    <property type="project" value="UniProtKB-SubCell"/>
</dbReference>
<feature type="transmembrane region" description="Helical" evidence="5">
    <location>
        <begin position="26"/>
        <end position="44"/>
    </location>
</feature>
<keyword evidence="2 5" id="KW-0812">Transmembrane</keyword>
<feature type="transmembrane region" description="Helical" evidence="5">
    <location>
        <begin position="247"/>
        <end position="264"/>
    </location>
</feature>
<dbReference type="Proteomes" id="UP000278222">
    <property type="component" value="Unassembled WGS sequence"/>
</dbReference>
<evidence type="ECO:0000256" key="3">
    <source>
        <dbReference type="ARBA" id="ARBA00022989"/>
    </source>
</evidence>
<feature type="transmembrane region" description="Helical" evidence="5">
    <location>
        <begin position="375"/>
        <end position="396"/>
    </location>
</feature>
<sequence length="482" mass="50675">MIGLDKVSYRPGPIAGPMLRRHAGPWSLWGLGVSVVITGEFTGWNTGLLEGGFGGMLIATLLMSVMYIAVSLSLAELSAAMPYTGGAYAFTRIAFGPSLGFAAGIAQIVEFTLAAAAVAVGLGAYVRMLALQAGLDLPNIVWWAVLYVVFIGLNIHGVVTLFRLAIGLAVVALLALVAFWIRAVPQFDLALALDIVPKGGGSTWLPNGLIGIAWAVPFAVWFYLAIEAVALAAEETRDPARAVPRGFAWGIGTLVVAAIPTFILNSGVPPGATVISQAEEPLLLAFAALQGDRPRPVFLAIIGICGQAASFHAVIYAYGRSIYAMARAGYLPDALGRLHPTRRTPLPALVVGGILGFAVAVAGDLLPETLGLEALLIAMAVLAAIISYILQMLAFLQLRRAQPDMVRPYRSPFGATGAMTALVIALAAVVLMAFDPHLLPGFFGCAAVTAVGLVYYAYRARNRLRLSPEETAALALREQSRG</sequence>
<keyword evidence="3 5" id="KW-1133">Transmembrane helix</keyword>
<evidence type="ECO:0000259" key="6">
    <source>
        <dbReference type="Pfam" id="PF00324"/>
    </source>
</evidence>
<evidence type="ECO:0000313" key="8">
    <source>
        <dbReference type="Proteomes" id="UP000278222"/>
    </source>
</evidence>
<evidence type="ECO:0000313" key="7">
    <source>
        <dbReference type="EMBL" id="ROP84431.1"/>
    </source>
</evidence>
<evidence type="ECO:0000256" key="4">
    <source>
        <dbReference type="ARBA" id="ARBA00023136"/>
    </source>
</evidence>
<feature type="domain" description="Amino acid permease/ SLC12A" evidence="6">
    <location>
        <begin position="35"/>
        <end position="438"/>
    </location>
</feature>
<feature type="transmembrane region" description="Helical" evidence="5">
    <location>
        <begin position="204"/>
        <end position="226"/>
    </location>
</feature>
<name>A0A3N1KV19_9PROT</name>
<organism evidence="7 8">
    <name type="scientific">Stella humosa</name>
    <dbReference type="NCBI Taxonomy" id="94"/>
    <lineage>
        <taxon>Bacteria</taxon>
        <taxon>Pseudomonadati</taxon>
        <taxon>Pseudomonadota</taxon>
        <taxon>Alphaproteobacteria</taxon>
        <taxon>Rhodospirillales</taxon>
        <taxon>Stellaceae</taxon>
        <taxon>Stella</taxon>
    </lineage>
</organism>
<dbReference type="Pfam" id="PF00324">
    <property type="entry name" value="AA_permease"/>
    <property type="match status" value="1"/>
</dbReference>
<dbReference type="RefSeq" id="WP_123692359.1">
    <property type="nucleotide sequence ID" value="NZ_AP019700.1"/>
</dbReference>
<protein>
    <submittedName>
        <fullName evidence="7">Ethanolamine:proton symporter (EAT family)</fullName>
    </submittedName>
</protein>
<feature type="transmembrane region" description="Helical" evidence="5">
    <location>
        <begin position="346"/>
        <end position="363"/>
    </location>
</feature>
<feature type="transmembrane region" description="Helical" evidence="5">
    <location>
        <begin position="166"/>
        <end position="184"/>
    </location>
</feature>
<keyword evidence="4 5" id="KW-0472">Membrane</keyword>
<dbReference type="InterPro" id="IPR004841">
    <property type="entry name" value="AA-permease/SLC12A_dom"/>
</dbReference>
<evidence type="ECO:0000256" key="1">
    <source>
        <dbReference type="ARBA" id="ARBA00004141"/>
    </source>
</evidence>
<feature type="transmembrane region" description="Helical" evidence="5">
    <location>
        <begin position="297"/>
        <end position="318"/>
    </location>
</feature>
<feature type="transmembrane region" description="Helical" evidence="5">
    <location>
        <begin position="56"/>
        <end position="75"/>
    </location>
</feature>
<dbReference type="PANTHER" id="PTHR42770:SF7">
    <property type="entry name" value="MEMBRANE PROTEIN"/>
    <property type="match status" value="1"/>
</dbReference>